<evidence type="ECO:0000313" key="2">
    <source>
        <dbReference type="EMBL" id="THG41743.1"/>
    </source>
</evidence>
<reference evidence="2 3" key="1">
    <citation type="submission" date="2019-04" db="EMBL/GenBank/DDBJ databases">
        <title>Microbes associate with the intestines of laboratory mice.</title>
        <authorList>
            <person name="Navarre W."/>
            <person name="Wong E."/>
            <person name="Huang K.C."/>
            <person name="Tropini C."/>
            <person name="Ng K."/>
            <person name="Yu B."/>
        </authorList>
    </citation>
    <scope>NUCLEOTIDE SEQUENCE [LARGE SCALE GENOMIC DNA]</scope>
    <source>
        <strain evidence="2 3">NM83_B4-11</strain>
    </source>
</reference>
<dbReference type="InterPro" id="IPR016181">
    <property type="entry name" value="Acyl_CoA_acyltransferase"/>
</dbReference>
<dbReference type="Pfam" id="PF13420">
    <property type="entry name" value="Acetyltransf_4"/>
    <property type="match status" value="1"/>
</dbReference>
<dbReference type="SUPFAM" id="SSF55729">
    <property type="entry name" value="Acyl-CoA N-acyltransferases (Nat)"/>
    <property type="match status" value="1"/>
</dbReference>
<dbReference type="CDD" id="cd04301">
    <property type="entry name" value="NAT_SF"/>
    <property type="match status" value="1"/>
</dbReference>
<proteinExistence type="predicted"/>
<name>A0ABY2QL96_9SPHN</name>
<evidence type="ECO:0000259" key="1">
    <source>
        <dbReference type="PROSITE" id="PS51186"/>
    </source>
</evidence>
<organism evidence="2 3">
    <name type="scientific">Sphingomonas olei</name>
    <dbReference type="NCBI Taxonomy" id="1886787"/>
    <lineage>
        <taxon>Bacteria</taxon>
        <taxon>Pseudomonadati</taxon>
        <taxon>Pseudomonadota</taxon>
        <taxon>Alphaproteobacteria</taxon>
        <taxon>Sphingomonadales</taxon>
        <taxon>Sphingomonadaceae</taxon>
        <taxon>Sphingomonas</taxon>
    </lineage>
</organism>
<dbReference type="EMBL" id="SSTI01000002">
    <property type="protein sequence ID" value="THG41743.1"/>
    <property type="molecule type" value="Genomic_DNA"/>
</dbReference>
<protein>
    <submittedName>
        <fullName evidence="2">N-acetyltransferase</fullName>
    </submittedName>
</protein>
<dbReference type="Gene3D" id="3.40.630.30">
    <property type="match status" value="1"/>
</dbReference>
<dbReference type="Proteomes" id="UP000308038">
    <property type="component" value="Unassembled WGS sequence"/>
</dbReference>
<dbReference type="PANTHER" id="PTHR43072:SF8">
    <property type="entry name" value="ACYLTRANSFERASE FABY-RELATED"/>
    <property type="match status" value="1"/>
</dbReference>
<comment type="caution">
    <text evidence="2">The sequence shown here is derived from an EMBL/GenBank/DDBJ whole genome shotgun (WGS) entry which is preliminary data.</text>
</comment>
<sequence>MAIRAARPGDAAAVAAIYAPFVTSDVVSFETEAPDEAQMALRMTGTDGLYPWLVATVAGPAGETVAGYAYAGRFRERAAYRHVVETSIYLSPEARGRGIGRRLYQALLETLRAQHFTQAMGVITLPNERSVRLHEAVGFRPVGVLEAVGHKYGRWIDVGLWQCALGERDAPAADILPFTEVGVRLPGGGN</sequence>
<gene>
    <name evidence="2" type="ORF">E5988_03285</name>
</gene>
<keyword evidence="3" id="KW-1185">Reference proteome</keyword>
<evidence type="ECO:0000313" key="3">
    <source>
        <dbReference type="Proteomes" id="UP000308038"/>
    </source>
</evidence>
<feature type="domain" description="N-acetyltransferase" evidence="1">
    <location>
        <begin position="1"/>
        <end position="157"/>
    </location>
</feature>
<dbReference type="PANTHER" id="PTHR43072">
    <property type="entry name" value="N-ACETYLTRANSFERASE"/>
    <property type="match status" value="1"/>
</dbReference>
<dbReference type="PROSITE" id="PS51186">
    <property type="entry name" value="GNAT"/>
    <property type="match status" value="1"/>
</dbReference>
<accession>A0ABY2QL96</accession>
<dbReference type="InterPro" id="IPR000182">
    <property type="entry name" value="GNAT_dom"/>
</dbReference>